<accession>A0A6J4RI04</accession>
<feature type="active site" description="For GATase activity" evidence="11">
    <location>
        <position position="2"/>
    </location>
</feature>
<evidence type="ECO:0000256" key="5">
    <source>
        <dbReference type="ARBA" id="ARBA00022741"/>
    </source>
</evidence>
<evidence type="ECO:0000256" key="6">
    <source>
        <dbReference type="ARBA" id="ARBA00022840"/>
    </source>
</evidence>
<evidence type="ECO:0000256" key="11">
    <source>
        <dbReference type="PIRSR" id="PIRSR001589-1"/>
    </source>
</evidence>
<gene>
    <name evidence="16" type="ORF">AVDCRST_MAG25-1925</name>
</gene>
<dbReference type="Pfam" id="PF00733">
    <property type="entry name" value="Asn_synthase"/>
    <property type="match status" value="2"/>
</dbReference>
<dbReference type="PROSITE" id="PS51278">
    <property type="entry name" value="GATASE_TYPE_2"/>
    <property type="match status" value="1"/>
</dbReference>
<dbReference type="Gene3D" id="3.60.20.10">
    <property type="entry name" value="Glutamine Phosphoribosylpyrophosphate, subunit 1, domain 1"/>
    <property type="match status" value="1"/>
</dbReference>
<dbReference type="InterPro" id="IPR033738">
    <property type="entry name" value="AsnB_N"/>
</dbReference>
<dbReference type="PANTHER" id="PTHR11772:SF2">
    <property type="entry name" value="ASPARAGINE SYNTHETASE [GLUTAMINE-HYDROLYZING]"/>
    <property type="match status" value="1"/>
</dbReference>
<dbReference type="InterPro" id="IPR050795">
    <property type="entry name" value="Asn_Synthetase"/>
</dbReference>
<sequence length="510" mass="56054">MCGIVAQHGRLDPEEAERMLSRLTHRGPDDEGKTRIGESWLGHRRLSIVDVSGGKQPLRTGRGALSLVGNGEVYNHEEIRHTLSGVSFSTSSDNEVALHLVAERGPDALKELLGMYAFVLAGKDGSFVAARDPVGIKPLYWASRDGRTVFASELGAFDEDWLGDVEAFPPGCYWTPEGGLERFRSAVPGKDEALNRFDGPSEPGAPIPDEMLALVRERLVKTVERQMMGDVPVGVFLSGGLDSSLVAAIAARWYEGRGEKLKTFAVGLEGSSDLLAARAVAEHLGTEHHESIYTAEEALEVLPKVVRCIESFDPSLVRSAVPNYLLARFTAEHVKVVLTGEGADEIFAGYEYLTEFATEGELHDELVRTIEGLHNLNLQRCDRVTMAHGLEARVPFLELDMIELGLSLPAGWKLSGPGQPEKRLLRQAFDGWLPEDFLWRKKEQFGDGSGASSVLKEQMEGTVTEEEFEGEKDAIKPALRTREEVAYYRIFHDYLGPVRPGAVLGRFATA</sequence>
<comment type="pathway">
    <text evidence="9">Amino-acid biosynthesis.</text>
</comment>
<dbReference type="GO" id="GO:0006529">
    <property type="term" value="P:asparagine biosynthetic process"/>
    <property type="evidence" value="ECO:0007669"/>
    <property type="project" value="UniProtKB-KW"/>
</dbReference>
<dbReference type="EMBL" id="CADCVI010000116">
    <property type="protein sequence ID" value="CAA9469402.1"/>
    <property type="molecule type" value="Genomic_DNA"/>
</dbReference>
<dbReference type="InterPro" id="IPR001962">
    <property type="entry name" value="Asn_synthase"/>
</dbReference>
<evidence type="ECO:0000256" key="4">
    <source>
        <dbReference type="ARBA" id="ARBA00022605"/>
    </source>
</evidence>
<feature type="domain" description="Glutamine amidotransferase type-2" evidence="15">
    <location>
        <begin position="2"/>
        <end position="179"/>
    </location>
</feature>
<dbReference type="GO" id="GO:0005829">
    <property type="term" value="C:cytosol"/>
    <property type="evidence" value="ECO:0007669"/>
    <property type="project" value="TreeGrafter"/>
</dbReference>
<evidence type="ECO:0000256" key="9">
    <source>
        <dbReference type="ARBA" id="ARBA00029440"/>
    </source>
</evidence>
<keyword evidence="3 16" id="KW-0436">Ligase</keyword>
<evidence type="ECO:0000256" key="13">
    <source>
        <dbReference type="PIRSR" id="PIRSR001589-3"/>
    </source>
</evidence>
<dbReference type="CDD" id="cd01991">
    <property type="entry name" value="Asn_synthase_B_C"/>
    <property type="match status" value="1"/>
</dbReference>
<keyword evidence="6 12" id="KW-0067">ATP-binding</keyword>
<keyword evidence="8 11" id="KW-0315">Glutamine amidotransferase</keyword>
<dbReference type="GO" id="GO:0005524">
    <property type="term" value="F:ATP binding"/>
    <property type="evidence" value="ECO:0007669"/>
    <property type="project" value="UniProtKB-KW"/>
</dbReference>
<dbReference type="Pfam" id="PF13537">
    <property type="entry name" value="GATase_7"/>
    <property type="match status" value="1"/>
</dbReference>
<dbReference type="AlphaFoldDB" id="A0A6J4RI04"/>
<feature type="site" description="Important for beta-aspartyl-AMP intermediate formation" evidence="13">
    <location>
        <position position="341"/>
    </location>
</feature>
<comment type="catalytic activity">
    <reaction evidence="10">
        <text>L-aspartate + L-glutamine + ATP + H2O = L-asparagine + L-glutamate + AMP + diphosphate + H(+)</text>
        <dbReference type="Rhea" id="RHEA:12228"/>
        <dbReference type="ChEBI" id="CHEBI:15377"/>
        <dbReference type="ChEBI" id="CHEBI:15378"/>
        <dbReference type="ChEBI" id="CHEBI:29985"/>
        <dbReference type="ChEBI" id="CHEBI:29991"/>
        <dbReference type="ChEBI" id="CHEBI:30616"/>
        <dbReference type="ChEBI" id="CHEBI:33019"/>
        <dbReference type="ChEBI" id="CHEBI:58048"/>
        <dbReference type="ChEBI" id="CHEBI:58359"/>
        <dbReference type="ChEBI" id="CHEBI:456215"/>
        <dbReference type="EC" id="6.3.5.4"/>
    </reaction>
</comment>
<name>A0A6J4RI04_9ACTN</name>
<evidence type="ECO:0000256" key="10">
    <source>
        <dbReference type="ARBA" id="ARBA00048741"/>
    </source>
</evidence>
<organism evidence="16">
    <name type="scientific">uncultured Rubrobacteraceae bacterium</name>
    <dbReference type="NCBI Taxonomy" id="349277"/>
    <lineage>
        <taxon>Bacteria</taxon>
        <taxon>Bacillati</taxon>
        <taxon>Actinomycetota</taxon>
        <taxon>Rubrobacteria</taxon>
        <taxon>Rubrobacterales</taxon>
        <taxon>Rubrobacteraceae</taxon>
        <taxon>environmental samples</taxon>
    </lineage>
</organism>
<dbReference type="EC" id="6.3.5.4" evidence="2"/>
<dbReference type="NCBIfam" id="TIGR01536">
    <property type="entry name" value="asn_synth_AEB"/>
    <property type="match status" value="1"/>
</dbReference>
<dbReference type="InterPro" id="IPR017932">
    <property type="entry name" value="GATase_2_dom"/>
</dbReference>
<dbReference type="InterPro" id="IPR006426">
    <property type="entry name" value="Asn_synth_AEB"/>
</dbReference>
<dbReference type="Gene3D" id="3.40.50.620">
    <property type="entry name" value="HUPs"/>
    <property type="match status" value="1"/>
</dbReference>
<dbReference type="SUPFAM" id="SSF52402">
    <property type="entry name" value="Adenine nucleotide alpha hydrolases-like"/>
    <property type="match status" value="1"/>
</dbReference>
<keyword evidence="5 12" id="KW-0547">Nucleotide-binding</keyword>
<dbReference type="InterPro" id="IPR014729">
    <property type="entry name" value="Rossmann-like_a/b/a_fold"/>
</dbReference>
<evidence type="ECO:0000256" key="8">
    <source>
        <dbReference type="ARBA" id="ARBA00022962"/>
    </source>
</evidence>
<dbReference type="InterPro" id="IPR029055">
    <property type="entry name" value="Ntn_hydrolases_N"/>
</dbReference>
<keyword evidence="7 11" id="KW-0061">Asparagine biosynthesis</keyword>
<reference evidence="16" key="1">
    <citation type="submission" date="2020-02" db="EMBL/GenBank/DDBJ databases">
        <authorList>
            <person name="Meier V. D."/>
        </authorList>
    </citation>
    <scope>NUCLEOTIDE SEQUENCE</scope>
    <source>
        <strain evidence="16">AVDCRST_MAG25</strain>
    </source>
</reference>
<protein>
    <recommendedName>
        <fullName evidence="2">asparagine synthase (glutamine-hydrolyzing)</fullName>
        <ecNumber evidence="2">6.3.5.4</ecNumber>
    </recommendedName>
</protein>
<feature type="region of interest" description="Disordered" evidence="14">
    <location>
        <begin position="448"/>
        <end position="470"/>
    </location>
</feature>
<dbReference type="CDD" id="cd00712">
    <property type="entry name" value="AsnB"/>
    <property type="match status" value="1"/>
</dbReference>
<evidence type="ECO:0000256" key="14">
    <source>
        <dbReference type="SAM" id="MobiDB-lite"/>
    </source>
</evidence>
<evidence type="ECO:0000256" key="1">
    <source>
        <dbReference type="ARBA" id="ARBA00005752"/>
    </source>
</evidence>
<comment type="similarity">
    <text evidence="1">Belongs to the asparagine synthetase family.</text>
</comment>
<evidence type="ECO:0000256" key="7">
    <source>
        <dbReference type="ARBA" id="ARBA00022888"/>
    </source>
</evidence>
<proteinExistence type="inferred from homology"/>
<evidence type="ECO:0000256" key="3">
    <source>
        <dbReference type="ARBA" id="ARBA00022598"/>
    </source>
</evidence>
<evidence type="ECO:0000256" key="12">
    <source>
        <dbReference type="PIRSR" id="PIRSR001589-2"/>
    </source>
</evidence>
<feature type="binding site" evidence="12">
    <location>
        <position position="266"/>
    </location>
    <ligand>
        <name>ATP</name>
        <dbReference type="ChEBI" id="CHEBI:30616"/>
    </ligand>
</feature>
<feature type="binding site" evidence="12">
    <location>
        <position position="93"/>
    </location>
    <ligand>
        <name>L-glutamine</name>
        <dbReference type="ChEBI" id="CHEBI:58359"/>
    </ligand>
</feature>
<evidence type="ECO:0000313" key="16">
    <source>
        <dbReference type="EMBL" id="CAA9469402.1"/>
    </source>
</evidence>
<evidence type="ECO:0000259" key="15">
    <source>
        <dbReference type="PROSITE" id="PS51278"/>
    </source>
</evidence>
<evidence type="ECO:0000256" key="2">
    <source>
        <dbReference type="ARBA" id="ARBA00012737"/>
    </source>
</evidence>
<keyword evidence="4 11" id="KW-0028">Amino-acid biosynthesis</keyword>
<dbReference type="PANTHER" id="PTHR11772">
    <property type="entry name" value="ASPARAGINE SYNTHETASE"/>
    <property type="match status" value="1"/>
</dbReference>
<dbReference type="PIRSF" id="PIRSF001589">
    <property type="entry name" value="Asn_synthetase_glu-h"/>
    <property type="match status" value="1"/>
</dbReference>
<dbReference type="SUPFAM" id="SSF56235">
    <property type="entry name" value="N-terminal nucleophile aminohydrolases (Ntn hydrolases)"/>
    <property type="match status" value="1"/>
</dbReference>
<dbReference type="GO" id="GO:0004066">
    <property type="term" value="F:asparagine synthase (glutamine-hydrolyzing) activity"/>
    <property type="evidence" value="ECO:0007669"/>
    <property type="project" value="UniProtKB-EC"/>
</dbReference>
<dbReference type="NCBIfam" id="NF006949">
    <property type="entry name" value="PRK09431.1"/>
    <property type="match status" value="1"/>
</dbReference>